<proteinExistence type="predicted"/>
<protein>
    <submittedName>
        <fullName evidence="2">Uncharacterized protein</fullName>
    </submittedName>
</protein>
<comment type="caution">
    <text evidence="2">The sequence shown here is derived from an EMBL/GenBank/DDBJ whole genome shotgun (WGS) entry which is preliminary data.</text>
</comment>
<reference evidence="2 3" key="2">
    <citation type="submission" date="2020-07" db="EMBL/GenBank/DDBJ databases">
        <title>Genome assembly of wild tea tree DASZ reveals pedigree and selection history of tea varieties.</title>
        <authorList>
            <person name="Zhang W."/>
        </authorList>
    </citation>
    <scope>NUCLEOTIDE SEQUENCE [LARGE SCALE GENOMIC DNA]</scope>
    <source>
        <strain evidence="3">cv. G240</strain>
        <tissue evidence="2">Leaf</tissue>
    </source>
</reference>
<gene>
    <name evidence="2" type="ORF">HYC85_003135</name>
</gene>
<organism evidence="2 3">
    <name type="scientific">Camellia sinensis</name>
    <name type="common">Tea plant</name>
    <name type="synonym">Thea sinensis</name>
    <dbReference type="NCBI Taxonomy" id="4442"/>
    <lineage>
        <taxon>Eukaryota</taxon>
        <taxon>Viridiplantae</taxon>
        <taxon>Streptophyta</taxon>
        <taxon>Embryophyta</taxon>
        <taxon>Tracheophyta</taxon>
        <taxon>Spermatophyta</taxon>
        <taxon>Magnoliopsida</taxon>
        <taxon>eudicotyledons</taxon>
        <taxon>Gunneridae</taxon>
        <taxon>Pentapetalae</taxon>
        <taxon>asterids</taxon>
        <taxon>Ericales</taxon>
        <taxon>Theaceae</taxon>
        <taxon>Camellia</taxon>
    </lineage>
</organism>
<reference evidence="3" key="1">
    <citation type="journal article" date="2020" name="Nat. Commun.">
        <title>Genome assembly of wild tea tree DASZ reveals pedigree and selection history of tea varieties.</title>
        <authorList>
            <person name="Zhang W."/>
            <person name="Zhang Y."/>
            <person name="Qiu H."/>
            <person name="Guo Y."/>
            <person name="Wan H."/>
            <person name="Zhang X."/>
            <person name="Scossa F."/>
            <person name="Alseekh S."/>
            <person name="Zhang Q."/>
            <person name="Wang P."/>
            <person name="Xu L."/>
            <person name="Schmidt M.H."/>
            <person name="Jia X."/>
            <person name="Li D."/>
            <person name="Zhu A."/>
            <person name="Guo F."/>
            <person name="Chen W."/>
            <person name="Ni D."/>
            <person name="Usadel B."/>
            <person name="Fernie A.R."/>
            <person name="Wen W."/>
        </authorList>
    </citation>
    <scope>NUCLEOTIDE SEQUENCE [LARGE SCALE GENOMIC DNA]</scope>
    <source>
        <strain evidence="3">cv. G240</strain>
    </source>
</reference>
<keyword evidence="3" id="KW-1185">Reference proteome</keyword>
<evidence type="ECO:0000313" key="2">
    <source>
        <dbReference type="EMBL" id="KAF5961926.1"/>
    </source>
</evidence>
<evidence type="ECO:0000313" key="3">
    <source>
        <dbReference type="Proteomes" id="UP000593564"/>
    </source>
</evidence>
<evidence type="ECO:0000256" key="1">
    <source>
        <dbReference type="SAM" id="MobiDB-lite"/>
    </source>
</evidence>
<feature type="compositionally biased region" description="Polar residues" evidence="1">
    <location>
        <begin position="13"/>
        <end position="22"/>
    </location>
</feature>
<accession>A0A7J7IBK5</accession>
<dbReference type="EMBL" id="JACBKZ010000001">
    <property type="protein sequence ID" value="KAF5961926.1"/>
    <property type="molecule type" value="Genomic_DNA"/>
</dbReference>
<dbReference type="AlphaFoldDB" id="A0A7J7IBK5"/>
<feature type="region of interest" description="Disordered" evidence="1">
    <location>
        <begin position="1"/>
        <end position="28"/>
    </location>
</feature>
<name>A0A7J7IBK5_CAMSI</name>
<dbReference type="Proteomes" id="UP000593564">
    <property type="component" value="Unassembled WGS sequence"/>
</dbReference>
<sequence>MPTMQDKNKTKCSKVTASMNSKTNEKQNPIRGKICSTFNQCEQRKNIPEAAEWSPTEVFITTLGL</sequence>